<dbReference type="CDD" id="cd02966">
    <property type="entry name" value="TlpA_like_family"/>
    <property type="match status" value="1"/>
</dbReference>
<dbReference type="GO" id="GO:0016491">
    <property type="term" value="F:oxidoreductase activity"/>
    <property type="evidence" value="ECO:0007669"/>
    <property type="project" value="InterPro"/>
</dbReference>
<reference evidence="3 4" key="1">
    <citation type="submission" date="2015-08" db="EMBL/GenBank/DDBJ databases">
        <authorList>
            <person name="Babu N.S."/>
            <person name="Beckwith C.J."/>
            <person name="Beseler K.G."/>
            <person name="Brison A."/>
            <person name="Carone J.V."/>
            <person name="Caskin T.P."/>
            <person name="Diamond M."/>
            <person name="Durham M.E."/>
            <person name="Foxe J.M."/>
            <person name="Go M."/>
            <person name="Henderson B.A."/>
            <person name="Jones I.B."/>
            <person name="McGettigan J.A."/>
            <person name="Micheletti S.J."/>
            <person name="Nasrallah M.E."/>
            <person name="Ortiz D."/>
            <person name="Piller C.R."/>
            <person name="Privatt S.R."/>
            <person name="Schneider S.L."/>
            <person name="Sharp S."/>
            <person name="Smith T.C."/>
            <person name="Stanton J.D."/>
            <person name="Ullery H.E."/>
            <person name="Wilson R.J."/>
            <person name="Serrano M.G."/>
            <person name="Buck G."/>
            <person name="Lee V."/>
            <person name="Wang Y."/>
            <person name="Carvalho R."/>
            <person name="Voegtly L."/>
            <person name="Shi R."/>
            <person name="Duckworth R."/>
            <person name="Johnson A."/>
            <person name="Loviza R."/>
            <person name="Walstead R."/>
            <person name="Shah Z."/>
            <person name="Kiflezghi M."/>
            <person name="Wade K."/>
            <person name="Ball S.L."/>
            <person name="Bradley K.W."/>
            <person name="Asai D.J."/>
            <person name="Bowman C.A."/>
            <person name="Russell D.A."/>
            <person name="Pope W.H."/>
            <person name="Jacobs-Sera D."/>
            <person name="Hendrix R.W."/>
            <person name="Hatfull G.F."/>
        </authorList>
    </citation>
    <scope>NUCLEOTIDE SEQUENCE [LARGE SCALE GENOMIC DNA]</scope>
    <source>
        <strain evidence="3 4">DSM 27710</strain>
    </source>
</reference>
<dbReference type="AlphaFoldDB" id="A0A0K1PC27"/>
<evidence type="ECO:0000313" key="3">
    <source>
        <dbReference type="EMBL" id="AKU91080.1"/>
    </source>
</evidence>
<dbReference type="Proteomes" id="UP000055590">
    <property type="component" value="Chromosome"/>
</dbReference>
<name>A0A0K1PC27_9BACT</name>
<dbReference type="STRING" id="1391653.AKJ08_1467"/>
<proteinExistence type="predicted"/>
<gene>
    <name evidence="3" type="ORF">AKJ08_1467</name>
</gene>
<dbReference type="EMBL" id="CP012332">
    <property type="protein sequence ID" value="AKU91080.1"/>
    <property type="molecule type" value="Genomic_DNA"/>
</dbReference>
<dbReference type="InterPro" id="IPR000866">
    <property type="entry name" value="AhpC/TSA"/>
</dbReference>
<dbReference type="InterPro" id="IPR050553">
    <property type="entry name" value="Thioredoxin_ResA/DsbE_sf"/>
</dbReference>
<keyword evidence="4" id="KW-1185">Reference proteome</keyword>
<feature type="region of interest" description="Disordered" evidence="1">
    <location>
        <begin position="1"/>
        <end position="26"/>
    </location>
</feature>
<feature type="domain" description="Thioredoxin" evidence="2">
    <location>
        <begin position="55"/>
        <end position="198"/>
    </location>
</feature>
<dbReference type="PANTHER" id="PTHR42852">
    <property type="entry name" value="THIOL:DISULFIDE INTERCHANGE PROTEIN DSBE"/>
    <property type="match status" value="1"/>
</dbReference>
<dbReference type="Gene3D" id="3.40.30.10">
    <property type="entry name" value="Glutaredoxin"/>
    <property type="match status" value="1"/>
</dbReference>
<accession>A0A0K1PC27</accession>
<dbReference type="InterPro" id="IPR013766">
    <property type="entry name" value="Thioredoxin_domain"/>
</dbReference>
<dbReference type="PANTHER" id="PTHR42852:SF17">
    <property type="entry name" value="THIOREDOXIN-LIKE PROTEIN HI_1115"/>
    <property type="match status" value="1"/>
</dbReference>
<dbReference type="InterPro" id="IPR036249">
    <property type="entry name" value="Thioredoxin-like_sf"/>
</dbReference>
<organism evidence="3 4">
    <name type="scientific">Vulgatibacter incomptus</name>
    <dbReference type="NCBI Taxonomy" id="1391653"/>
    <lineage>
        <taxon>Bacteria</taxon>
        <taxon>Pseudomonadati</taxon>
        <taxon>Myxococcota</taxon>
        <taxon>Myxococcia</taxon>
        <taxon>Myxococcales</taxon>
        <taxon>Cystobacterineae</taxon>
        <taxon>Vulgatibacteraceae</taxon>
        <taxon>Vulgatibacter</taxon>
    </lineage>
</organism>
<protein>
    <submittedName>
        <fullName evidence="3">Thioredoxin, putative</fullName>
    </submittedName>
</protein>
<dbReference type="KEGG" id="vin:AKJ08_1467"/>
<dbReference type="GO" id="GO:0016209">
    <property type="term" value="F:antioxidant activity"/>
    <property type="evidence" value="ECO:0007669"/>
    <property type="project" value="InterPro"/>
</dbReference>
<evidence type="ECO:0000313" key="4">
    <source>
        <dbReference type="Proteomes" id="UP000055590"/>
    </source>
</evidence>
<evidence type="ECO:0000256" key="1">
    <source>
        <dbReference type="SAM" id="MobiDB-lite"/>
    </source>
</evidence>
<evidence type="ECO:0000259" key="2">
    <source>
        <dbReference type="PROSITE" id="PS51352"/>
    </source>
</evidence>
<feature type="compositionally biased region" description="Basic and acidic residues" evidence="1">
    <location>
        <begin position="11"/>
        <end position="22"/>
    </location>
</feature>
<dbReference type="SUPFAM" id="SSF52833">
    <property type="entry name" value="Thioredoxin-like"/>
    <property type="match status" value="1"/>
</dbReference>
<sequence length="199" mass="21316">MMRSMSVCGDPNERRGGRDRSPPARAFERRRRSIARCVIPAALVVLLGALGGCRSKPLPEPVDLVLPRAETGQPFSFASRRGDVVIVYFFTTWCIPCQAMDPSVAEAARIGAREGIEVVGVALDREGRRTVAPYVAATMPPYPVVVGGGSVAEGQSPFGRIPELPATLFLDRDGRPAASISGAASSKLLLERARDVKSR</sequence>
<dbReference type="Pfam" id="PF00578">
    <property type="entry name" value="AhpC-TSA"/>
    <property type="match status" value="1"/>
</dbReference>
<dbReference type="PROSITE" id="PS51352">
    <property type="entry name" value="THIOREDOXIN_2"/>
    <property type="match status" value="1"/>
</dbReference>